<sequence length="54" mass="5898">MLKHYSFFGVTLELIAVMGVFFAVLVVIFIAAIIEALRTAKRSAARKSGEGRPT</sequence>
<keyword evidence="1" id="KW-1133">Transmembrane helix</keyword>
<dbReference type="RefSeq" id="WP_218102287.1">
    <property type="nucleotide sequence ID" value="NZ_CAJVCE010000025.1"/>
</dbReference>
<dbReference type="EMBL" id="CAJVCE010000025">
    <property type="protein sequence ID" value="CAG7655375.1"/>
    <property type="molecule type" value="Genomic_DNA"/>
</dbReference>
<protein>
    <recommendedName>
        <fullName evidence="4">Holin-like toxin</fullName>
    </recommendedName>
</protein>
<evidence type="ECO:0000256" key="1">
    <source>
        <dbReference type="SAM" id="Phobius"/>
    </source>
</evidence>
<keyword evidence="1" id="KW-0812">Transmembrane</keyword>
<feature type="transmembrane region" description="Helical" evidence="1">
    <location>
        <begin position="12"/>
        <end position="37"/>
    </location>
</feature>
<proteinExistence type="predicted"/>
<gene>
    <name evidence="2" type="ORF">PAECIP111802_06095</name>
</gene>
<keyword evidence="1" id="KW-0472">Membrane</keyword>
<name>A0ABM8VRL9_9BACL</name>
<accession>A0ABM8VRL9</accession>
<evidence type="ECO:0000313" key="3">
    <source>
        <dbReference type="Proteomes" id="UP000730618"/>
    </source>
</evidence>
<evidence type="ECO:0000313" key="2">
    <source>
        <dbReference type="EMBL" id="CAG7655375.1"/>
    </source>
</evidence>
<dbReference type="Proteomes" id="UP000730618">
    <property type="component" value="Unassembled WGS sequence"/>
</dbReference>
<comment type="caution">
    <text evidence="2">The sequence shown here is derived from an EMBL/GenBank/DDBJ whole genome shotgun (WGS) entry which is preliminary data.</text>
</comment>
<evidence type="ECO:0008006" key="4">
    <source>
        <dbReference type="Google" id="ProtNLM"/>
    </source>
</evidence>
<reference evidence="2 3" key="1">
    <citation type="submission" date="2021-06" db="EMBL/GenBank/DDBJ databases">
        <authorList>
            <person name="Criscuolo A."/>
        </authorList>
    </citation>
    <scope>NUCLEOTIDE SEQUENCE [LARGE SCALE GENOMIC DNA]</scope>
    <source>
        <strain evidence="3">CIP 111802</strain>
    </source>
</reference>
<organism evidence="2 3">
    <name type="scientific">Paenibacillus allorhizosphaerae</name>
    <dbReference type="NCBI Taxonomy" id="2849866"/>
    <lineage>
        <taxon>Bacteria</taxon>
        <taxon>Bacillati</taxon>
        <taxon>Bacillota</taxon>
        <taxon>Bacilli</taxon>
        <taxon>Bacillales</taxon>
        <taxon>Paenibacillaceae</taxon>
        <taxon>Paenibacillus</taxon>
    </lineage>
</organism>
<keyword evidence="3" id="KW-1185">Reference proteome</keyword>